<evidence type="ECO:0000313" key="2">
    <source>
        <dbReference type="EMBL" id="CAG5109536.1"/>
    </source>
</evidence>
<dbReference type="Proteomes" id="UP001158576">
    <property type="component" value="Chromosome 2"/>
</dbReference>
<feature type="compositionally biased region" description="Basic and acidic residues" evidence="1">
    <location>
        <begin position="83"/>
        <end position="96"/>
    </location>
</feature>
<feature type="compositionally biased region" description="Low complexity" evidence="1">
    <location>
        <begin position="33"/>
        <end position="57"/>
    </location>
</feature>
<organism evidence="2 3">
    <name type="scientific">Oikopleura dioica</name>
    <name type="common">Tunicate</name>
    <dbReference type="NCBI Taxonomy" id="34765"/>
    <lineage>
        <taxon>Eukaryota</taxon>
        <taxon>Metazoa</taxon>
        <taxon>Chordata</taxon>
        <taxon>Tunicata</taxon>
        <taxon>Appendicularia</taxon>
        <taxon>Copelata</taxon>
        <taxon>Oikopleuridae</taxon>
        <taxon>Oikopleura</taxon>
    </lineage>
</organism>
<name>A0ABN7SZZ6_OIKDI</name>
<proteinExistence type="predicted"/>
<protein>
    <submittedName>
        <fullName evidence="2">Oidioi.mRNA.OKI2018_I69.chr2.g4057.t1.cds</fullName>
    </submittedName>
</protein>
<feature type="compositionally biased region" description="Basic and acidic residues" evidence="1">
    <location>
        <begin position="63"/>
        <end position="74"/>
    </location>
</feature>
<evidence type="ECO:0000313" key="3">
    <source>
        <dbReference type="Proteomes" id="UP001158576"/>
    </source>
</evidence>
<dbReference type="EMBL" id="OU015567">
    <property type="protein sequence ID" value="CAG5109536.1"/>
    <property type="molecule type" value="Genomic_DNA"/>
</dbReference>
<feature type="compositionally biased region" description="Basic and acidic residues" evidence="1">
    <location>
        <begin position="134"/>
        <end position="156"/>
    </location>
</feature>
<keyword evidence="3" id="KW-1185">Reference proteome</keyword>
<gene>
    <name evidence="2" type="ORF">OKIOD_LOCUS12822</name>
</gene>
<evidence type="ECO:0000256" key="1">
    <source>
        <dbReference type="SAM" id="MobiDB-lite"/>
    </source>
</evidence>
<accession>A0ABN7SZZ6</accession>
<sequence length="186" mass="21251">MECLPRKEEEIADETKSSERKNADLENRRQNSEKSSSSSSRKSSLASSSTKSQPSLLIPKTPDLLDSKNEDENNNRFFDNQEEFEKEHKSKFDSIRQKFNQPGEYHLTGSISKRGMNLGKYDTLPRPKKPAKPVKKEILPEKRVEQSPETSPKEDIPNSEPPKSPIMEQLDGNMDDLAKLLKTLDF</sequence>
<reference evidence="2 3" key="1">
    <citation type="submission" date="2021-04" db="EMBL/GenBank/DDBJ databases">
        <authorList>
            <person name="Bliznina A."/>
        </authorList>
    </citation>
    <scope>NUCLEOTIDE SEQUENCE [LARGE SCALE GENOMIC DNA]</scope>
</reference>
<feature type="region of interest" description="Disordered" evidence="1">
    <location>
        <begin position="1"/>
        <end position="170"/>
    </location>
</feature>
<feature type="compositionally biased region" description="Basic and acidic residues" evidence="1">
    <location>
        <begin position="1"/>
        <end position="32"/>
    </location>
</feature>